<keyword evidence="2" id="KW-1185">Reference proteome</keyword>
<organism evidence="1 2">
    <name type="scientific">Glomus cerebriforme</name>
    <dbReference type="NCBI Taxonomy" id="658196"/>
    <lineage>
        <taxon>Eukaryota</taxon>
        <taxon>Fungi</taxon>
        <taxon>Fungi incertae sedis</taxon>
        <taxon>Mucoromycota</taxon>
        <taxon>Glomeromycotina</taxon>
        <taxon>Glomeromycetes</taxon>
        <taxon>Glomerales</taxon>
        <taxon>Glomeraceae</taxon>
        <taxon>Glomus</taxon>
    </lineage>
</organism>
<evidence type="ECO:0000313" key="1">
    <source>
        <dbReference type="EMBL" id="RIA79334.1"/>
    </source>
</evidence>
<accession>A0A397SAH5</accession>
<proteinExistence type="predicted"/>
<gene>
    <name evidence="1" type="ORF">C1645_840929</name>
</gene>
<comment type="caution">
    <text evidence="1">The sequence shown here is derived from an EMBL/GenBank/DDBJ whole genome shotgun (WGS) entry which is preliminary data.</text>
</comment>
<name>A0A397SAH5_9GLOM</name>
<dbReference type="AlphaFoldDB" id="A0A397SAH5"/>
<evidence type="ECO:0000313" key="2">
    <source>
        <dbReference type="Proteomes" id="UP000265703"/>
    </source>
</evidence>
<reference evidence="1 2" key="1">
    <citation type="submission" date="2018-06" db="EMBL/GenBank/DDBJ databases">
        <title>Comparative genomics reveals the genomic features of Rhizophagus irregularis, R. cerebriforme, R. diaphanum and Gigaspora rosea, and their symbiotic lifestyle signature.</title>
        <authorList>
            <person name="Morin E."/>
            <person name="San Clemente H."/>
            <person name="Chen E.C.H."/>
            <person name="De La Providencia I."/>
            <person name="Hainaut M."/>
            <person name="Kuo A."/>
            <person name="Kohler A."/>
            <person name="Murat C."/>
            <person name="Tang N."/>
            <person name="Roy S."/>
            <person name="Loubradou J."/>
            <person name="Henrissat B."/>
            <person name="Grigoriev I.V."/>
            <person name="Corradi N."/>
            <person name="Roux C."/>
            <person name="Martin F.M."/>
        </authorList>
    </citation>
    <scope>NUCLEOTIDE SEQUENCE [LARGE SCALE GENOMIC DNA]</scope>
    <source>
        <strain evidence="1 2">DAOM 227022</strain>
    </source>
</reference>
<dbReference type="Proteomes" id="UP000265703">
    <property type="component" value="Unassembled WGS sequence"/>
</dbReference>
<sequence length="331" mass="37893">MSNNRFNCHLHDHELIDTSSPPVQPNHSQLNFGFPKTVSSQRLGWTYAKSFPTFPRNSSNQRRVYYSHFTHDINPLLTSEDSLSARDKKFLFHQCRYYKKAETIKGASIITHLSNAIISRPSSHLGVRPPLYILRSPVPNSLAPSVLNAHMKLCFRLMMLDLALPFDACRSSIYKRMCFLYRIAPDNSALLLLSTLILSKMGHMDYTNFVFTPVKPADWSGSSYIPLYSQPLSKDFGFTRHRDSTIFLDLNGTYPFWMAPYLPDFSSYSLILCHLVLYLATEFTDNLSLSDSVKRSYLVCLRDIRDNVPPSLDAHKLVSEFLVPLDSSLLY</sequence>
<protein>
    <submittedName>
        <fullName evidence="1">Uncharacterized protein</fullName>
    </submittedName>
</protein>
<dbReference type="EMBL" id="QKYT01001359">
    <property type="protein sequence ID" value="RIA79334.1"/>
    <property type="molecule type" value="Genomic_DNA"/>
</dbReference>